<dbReference type="Pfam" id="PF13369">
    <property type="entry name" value="Transglut_core2"/>
    <property type="match status" value="1"/>
</dbReference>
<dbReference type="PANTHER" id="PTHR31350">
    <property type="entry name" value="SI:DKEY-261L7.2"/>
    <property type="match status" value="1"/>
</dbReference>
<evidence type="ECO:0000313" key="3">
    <source>
        <dbReference type="EMBL" id="MBD7977705.1"/>
    </source>
</evidence>
<comment type="similarity">
    <text evidence="1">Belongs to the UPF0162 family.</text>
</comment>
<keyword evidence="4" id="KW-1185">Reference proteome</keyword>
<accession>A0ABR8TPM2</accession>
<sequence>MDLREACLACLRRGPTAMFEAALWIAAEHDPLLRPRQVLAELEHLRHRVAVNLPSLPPRELAQPLLRQLCALDFQEDEDIPLSPHAALIHQVLRRRRGQPLSLALLALEIARRLDIPLHGVNFPGRVLLRVPGADHLLDPCTGRRLYAGDCRELLRRQFGKVISLHADHLRPCDAHTLLQRLSRNLRELHLLNNAPLAALKDAERVLLLGPPSLADHLARADIYQLLDCPEGARYDLQRALLLCDDPGEHLRLNMRLRQIKSVSAVH</sequence>
<dbReference type="InterPro" id="IPR032698">
    <property type="entry name" value="SirB1_N"/>
</dbReference>
<reference evidence="3 4" key="1">
    <citation type="submission" date="2020-08" db="EMBL/GenBank/DDBJ databases">
        <title>A Genomic Blueprint of the Chicken Gut Microbiome.</title>
        <authorList>
            <person name="Gilroy R."/>
            <person name="Ravi A."/>
            <person name="Getino M."/>
            <person name="Pursley I."/>
            <person name="Horton D.L."/>
            <person name="Alikhan N.-F."/>
            <person name="Baker D."/>
            <person name="Gharbi K."/>
            <person name="Hall N."/>
            <person name="Watson M."/>
            <person name="Adriaenssens E.M."/>
            <person name="Foster-Nyarko E."/>
            <person name="Jarju S."/>
            <person name="Secka A."/>
            <person name="Antonio M."/>
            <person name="Oren A."/>
            <person name="Chaudhuri R."/>
            <person name="La Ragione R.M."/>
            <person name="Hildebrand F."/>
            <person name="Pallen M.J."/>
        </authorList>
    </citation>
    <scope>NUCLEOTIDE SEQUENCE [LARGE SCALE GENOMIC DNA]</scope>
    <source>
        <strain evidence="3 4">Sa2CUA2</strain>
    </source>
</reference>
<protein>
    <submittedName>
        <fullName evidence="3">Tetratricopeptide repeat protein</fullName>
    </submittedName>
</protein>
<comment type="caution">
    <text evidence="3">The sequence shown here is derived from an EMBL/GenBank/DDBJ whole genome shotgun (WGS) entry which is preliminary data.</text>
</comment>
<feature type="domain" description="Protein SirB1 N-terminal" evidence="2">
    <location>
        <begin position="37"/>
        <end position="183"/>
    </location>
</feature>
<organism evidence="3 4">
    <name type="scientific">Serpens gallinarum</name>
    <dbReference type="NCBI Taxonomy" id="2763075"/>
    <lineage>
        <taxon>Bacteria</taxon>
        <taxon>Pseudomonadati</taxon>
        <taxon>Pseudomonadota</taxon>
        <taxon>Gammaproteobacteria</taxon>
        <taxon>Pseudomonadales</taxon>
        <taxon>Pseudomonadaceae</taxon>
        <taxon>Pseudomonas</taxon>
    </lineage>
</organism>
<evidence type="ECO:0000313" key="4">
    <source>
        <dbReference type="Proteomes" id="UP000611945"/>
    </source>
</evidence>
<evidence type="ECO:0000259" key="2">
    <source>
        <dbReference type="Pfam" id="PF13369"/>
    </source>
</evidence>
<evidence type="ECO:0000256" key="1">
    <source>
        <dbReference type="ARBA" id="ARBA00007100"/>
    </source>
</evidence>
<proteinExistence type="inferred from homology"/>
<name>A0ABR8TPM2_9PSED</name>
<dbReference type="Proteomes" id="UP000611945">
    <property type="component" value="Unassembled WGS sequence"/>
</dbReference>
<dbReference type="EMBL" id="JACSQG010000005">
    <property type="protein sequence ID" value="MBD7977705.1"/>
    <property type="molecule type" value="Genomic_DNA"/>
</dbReference>
<dbReference type="PANTHER" id="PTHR31350:SF21">
    <property type="entry name" value="F-BOX ONLY PROTEIN 21"/>
    <property type="match status" value="1"/>
</dbReference>
<dbReference type="RefSeq" id="WP_251836484.1">
    <property type="nucleotide sequence ID" value="NZ_JACSQG010000005.1"/>
</dbReference>
<gene>
    <name evidence="3" type="ORF">H9642_10945</name>
</gene>